<dbReference type="Proteomes" id="UP000837857">
    <property type="component" value="Chromosome 17"/>
</dbReference>
<evidence type="ECO:0000313" key="2">
    <source>
        <dbReference type="Proteomes" id="UP000837857"/>
    </source>
</evidence>
<name>A0ABN8I1Y3_9NEOP</name>
<sequence>MERKRGNEVISFDNYAMIAGYLKGPLRWTVRDNGHELGANTVCGYYETSADERSELYPLAGDISEKHSSR</sequence>
<keyword evidence="2" id="KW-1185">Reference proteome</keyword>
<feature type="non-terminal residue" evidence="1">
    <location>
        <position position="70"/>
    </location>
</feature>
<proteinExistence type="predicted"/>
<evidence type="ECO:0000313" key="1">
    <source>
        <dbReference type="EMBL" id="CAH2046826.1"/>
    </source>
</evidence>
<gene>
    <name evidence="1" type="ORF">IPOD504_LOCUS5501</name>
</gene>
<dbReference type="EMBL" id="OW152829">
    <property type="protein sequence ID" value="CAH2046826.1"/>
    <property type="molecule type" value="Genomic_DNA"/>
</dbReference>
<accession>A0ABN8I1Y3</accession>
<reference evidence="1" key="1">
    <citation type="submission" date="2022-03" db="EMBL/GenBank/DDBJ databases">
        <authorList>
            <person name="Martin H S."/>
        </authorList>
    </citation>
    <scope>NUCLEOTIDE SEQUENCE</scope>
</reference>
<organism evidence="1 2">
    <name type="scientific">Iphiclides podalirius</name>
    <name type="common">scarce swallowtail</name>
    <dbReference type="NCBI Taxonomy" id="110791"/>
    <lineage>
        <taxon>Eukaryota</taxon>
        <taxon>Metazoa</taxon>
        <taxon>Ecdysozoa</taxon>
        <taxon>Arthropoda</taxon>
        <taxon>Hexapoda</taxon>
        <taxon>Insecta</taxon>
        <taxon>Pterygota</taxon>
        <taxon>Neoptera</taxon>
        <taxon>Endopterygota</taxon>
        <taxon>Lepidoptera</taxon>
        <taxon>Glossata</taxon>
        <taxon>Ditrysia</taxon>
        <taxon>Papilionoidea</taxon>
        <taxon>Papilionidae</taxon>
        <taxon>Papilioninae</taxon>
        <taxon>Iphiclides</taxon>
    </lineage>
</organism>
<protein>
    <submittedName>
        <fullName evidence="1">Uncharacterized protein</fullName>
    </submittedName>
</protein>